<evidence type="ECO:0000256" key="2">
    <source>
        <dbReference type="ARBA" id="ARBA00023125"/>
    </source>
</evidence>
<organism evidence="9 10">
    <name type="scientific">Amblyomma americanum</name>
    <name type="common">Lone star tick</name>
    <dbReference type="NCBI Taxonomy" id="6943"/>
    <lineage>
        <taxon>Eukaryota</taxon>
        <taxon>Metazoa</taxon>
        <taxon>Ecdysozoa</taxon>
        <taxon>Arthropoda</taxon>
        <taxon>Chelicerata</taxon>
        <taxon>Arachnida</taxon>
        <taxon>Acari</taxon>
        <taxon>Parasitiformes</taxon>
        <taxon>Ixodida</taxon>
        <taxon>Ixodoidea</taxon>
        <taxon>Ixodidae</taxon>
        <taxon>Amblyomminae</taxon>
        <taxon>Amblyomma</taxon>
    </lineage>
</organism>
<keyword evidence="2 5" id="KW-0238">DNA-binding</keyword>
<dbReference type="GO" id="GO:0000981">
    <property type="term" value="F:DNA-binding transcription factor activity, RNA polymerase II-specific"/>
    <property type="evidence" value="ECO:0007669"/>
    <property type="project" value="InterPro"/>
</dbReference>
<dbReference type="EMBL" id="JARKHS020009819">
    <property type="protein sequence ID" value="KAK8779429.1"/>
    <property type="molecule type" value="Genomic_DNA"/>
</dbReference>
<dbReference type="SUPFAM" id="SSF101447">
    <property type="entry name" value="Formin homology 2 domain (FH2 domain)"/>
    <property type="match status" value="1"/>
</dbReference>
<sequence>MDYGYLNQAAASAAFEPCMESAACQLSCSYAELGPPTAAYHRYSAAPVPRSFSAPPSASAPTCGAAGLISRGVRPEPPPPPPPPPPPQQPQHHPTPVFPAIQRALPYKVYTAAAAAAAAAHEGVLTEKRKQRRIRTTFTSAQLKELERAFQETHYPDIYTREEIAMKTDLTEARVQVWFQNRRAKFRKQERLNQQKQSSASSSSGSDAGLTTSPISTTADSTTHTSSAKDSKDVKVMLQSQDVKHLNGTLVVNGGDCGYHLRSHLLRCLHGSFTMMFDNCLLCRAV</sequence>
<dbReference type="InterPro" id="IPR001356">
    <property type="entry name" value="HD"/>
</dbReference>
<dbReference type="PANTHER" id="PTHR24329:SF543">
    <property type="entry name" value="FI01017P-RELATED"/>
    <property type="match status" value="1"/>
</dbReference>
<feature type="compositionally biased region" description="Pro residues" evidence="7">
    <location>
        <begin position="75"/>
        <end position="89"/>
    </location>
</feature>
<accession>A0AAQ4EXD7</accession>
<dbReference type="Pfam" id="PF00046">
    <property type="entry name" value="Homeodomain"/>
    <property type="match status" value="1"/>
</dbReference>
<evidence type="ECO:0000256" key="6">
    <source>
        <dbReference type="RuleBase" id="RU000682"/>
    </source>
</evidence>
<dbReference type="GO" id="GO:0005634">
    <property type="term" value="C:nucleus"/>
    <property type="evidence" value="ECO:0007669"/>
    <property type="project" value="UniProtKB-SubCell"/>
</dbReference>
<dbReference type="PROSITE" id="PS00027">
    <property type="entry name" value="HOMEOBOX_1"/>
    <property type="match status" value="1"/>
</dbReference>
<dbReference type="PROSITE" id="PS50071">
    <property type="entry name" value="HOMEOBOX_2"/>
    <property type="match status" value="1"/>
</dbReference>
<gene>
    <name evidence="9" type="ORF">V5799_019229</name>
</gene>
<dbReference type="SUPFAM" id="SSF46689">
    <property type="entry name" value="Homeodomain-like"/>
    <property type="match status" value="1"/>
</dbReference>
<feature type="region of interest" description="Disordered" evidence="7">
    <location>
        <begin position="54"/>
        <end position="96"/>
    </location>
</feature>
<feature type="region of interest" description="Disordered" evidence="7">
    <location>
        <begin position="188"/>
        <end position="233"/>
    </location>
</feature>
<comment type="subcellular location">
    <subcellularLocation>
        <location evidence="1 5 6">Nucleus</location>
    </subcellularLocation>
</comment>
<evidence type="ECO:0000256" key="4">
    <source>
        <dbReference type="ARBA" id="ARBA00023242"/>
    </source>
</evidence>
<evidence type="ECO:0000256" key="5">
    <source>
        <dbReference type="PROSITE-ProRule" id="PRU00108"/>
    </source>
</evidence>
<evidence type="ECO:0000256" key="7">
    <source>
        <dbReference type="SAM" id="MobiDB-lite"/>
    </source>
</evidence>
<feature type="DNA-binding region" description="Homeobox" evidence="5">
    <location>
        <begin position="131"/>
        <end position="190"/>
    </location>
</feature>
<comment type="caution">
    <text evidence="9">The sequence shown here is derived from an EMBL/GenBank/DDBJ whole genome shotgun (WGS) entry which is preliminary data.</text>
</comment>
<dbReference type="InterPro" id="IPR017970">
    <property type="entry name" value="Homeobox_CS"/>
</dbReference>
<evidence type="ECO:0000313" key="9">
    <source>
        <dbReference type="EMBL" id="KAK8779429.1"/>
    </source>
</evidence>
<proteinExistence type="predicted"/>
<evidence type="ECO:0000259" key="8">
    <source>
        <dbReference type="PROSITE" id="PS50071"/>
    </source>
</evidence>
<feature type="compositionally biased region" description="Low complexity" evidence="7">
    <location>
        <begin position="198"/>
        <end position="226"/>
    </location>
</feature>
<name>A0AAQ4EXD7_AMBAM</name>
<dbReference type="AlphaFoldDB" id="A0AAQ4EXD7"/>
<dbReference type="Proteomes" id="UP001321473">
    <property type="component" value="Unassembled WGS sequence"/>
</dbReference>
<keyword evidence="4 5" id="KW-0539">Nucleus</keyword>
<dbReference type="CDD" id="cd00086">
    <property type="entry name" value="homeodomain"/>
    <property type="match status" value="1"/>
</dbReference>
<dbReference type="InterPro" id="IPR050649">
    <property type="entry name" value="Paired_Homeobox_TFs"/>
</dbReference>
<keyword evidence="3 5" id="KW-0371">Homeobox</keyword>
<evidence type="ECO:0000256" key="1">
    <source>
        <dbReference type="ARBA" id="ARBA00004123"/>
    </source>
</evidence>
<dbReference type="InterPro" id="IPR009057">
    <property type="entry name" value="Homeodomain-like_sf"/>
</dbReference>
<dbReference type="FunFam" id="1.10.10.60:FF:000182">
    <property type="entry name" value="Paired like homeobox 2B"/>
    <property type="match status" value="1"/>
</dbReference>
<dbReference type="PANTHER" id="PTHR24329">
    <property type="entry name" value="HOMEOBOX PROTEIN ARISTALESS"/>
    <property type="match status" value="1"/>
</dbReference>
<feature type="domain" description="Homeobox" evidence="8">
    <location>
        <begin position="129"/>
        <end position="189"/>
    </location>
</feature>
<evidence type="ECO:0000256" key="3">
    <source>
        <dbReference type="ARBA" id="ARBA00023155"/>
    </source>
</evidence>
<protein>
    <recommendedName>
        <fullName evidence="8">Homeobox domain-containing protein</fullName>
    </recommendedName>
</protein>
<reference evidence="9 10" key="1">
    <citation type="journal article" date="2023" name="Arcadia Sci">
        <title>De novo assembly of a long-read Amblyomma americanum tick genome.</title>
        <authorList>
            <person name="Chou S."/>
            <person name="Poskanzer K.E."/>
            <person name="Rollins M."/>
            <person name="Thuy-Boun P.S."/>
        </authorList>
    </citation>
    <scope>NUCLEOTIDE SEQUENCE [LARGE SCALE GENOMIC DNA]</scope>
    <source>
        <strain evidence="9">F_SG_1</strain>
        <tissue evidence="9">Salivary glands</tissue>
    </source>
</reference>
<dbReference type="GO" id="GO:0000977">
    <property type="term" value="F:RNA polymerase II transcription regulatory region sequence-specific DNA binding"/>
    <property type="evidence" value="ECO:0007669"/>
    <property type="project" value="TreeGrafter"/>
</dbReference>
<dbReference type="Gene3D" id="1.10.10.60">
    <property type="entry name" value="Homeodomain-like"/>
    <property type="match status" value="1"/>
</dbReference>
<evidence type="ECO:0000313" key="10">
    <source>
        <dbReference type="Proteomes" id="UP001321473"/>
    </source>
</evidence>
<keyword evidence="10" id="KW-1185">Reference proteome</keyword>
<dbReference type="SMART" id="SM00389">
    <property type="entry name" value="HOX"/>
    <property type="match status" value="1"/>
</dbReference>